<comment type="catalytic activity">
    <reaction evidence="7">
        <text>S-nitrosoglutathione + NADPH + H(+) = S-(hydroxysulfenamide)glutathione + NADP(+)</text>
        <dbReference type="Rhea" id="RHEA:63500"/>
        <dbReference type="ChEBI" id="CHEBI:15378"/>
        <dbReference type="ChEBI" id="CHEBI:57783"/>
        <dbReference type="ChEBI" id="CHEBI:58349"/>
        <dbReference type="ChEBI" id="CHEBI:145544"/>
        <dbReference type="ChEBI" id="CHEBI:229723"/>
    </reaction>
</comment>
<dbReference type="InterPro" id="IPR036812">
    <property type="entry name" value="NAD(P)_OxRdtase_dom_sf"/>
</dbReference>
<dbReference type="RefSeq" id="XP_032818461.1">
    <property type="nucleotide sequence ID" value="XM_032962570.1"/>
</dbReference>
<sequence length="314" mass="35268">MAGLPYVTLRGGCRMPLVGFGTWKTKKGEAYAAVCAALEAGYRHLDCAHVYVNEEEVGNGIQGSGVPRSQIFITSKLWNTFHHPSAVRAACDQTLAALKTNYLDLYLMHWPMGFKPGEDLFPLDENDKVITDGTDFLDTWEAMEALVDAGVIRALGLSNFNRDQIRKILNKPGLKHKPVVNQIESHPYLTQDRLIAFCREHGIEVTAYSPLGSPDRSWASVNEPKLLEDPCVCAIASKHKKTPAQVLIRFHVQRGVMVIPKSVTKARIHENIQVFDFELTADDMKSLTSLNKNWRACPMQWAVDHKDYPFNTDF</sequence>
<comment type="similarity">
    <text evidence="1">Belongs to the aldo/keto reductase family.</text>
</comment>
<dbReference type="SUPFAM" id="SSF51430">
    <property type="entry name" value="NAD(P)-linked oxidoreductase"/>
    <property type="match status" value="1"/>
</dbReference>
<dbReference type="GO" id="GO:0008106">
    <property type="term" value="F:alcohol dehydrogenase (NADP+) activity"/>
    <property type="evidence" value="ECO:0007669"/>
    <property type="project" value="UniProtKB-EC"/>
</dbReference>
<evidence type="ECO:0000256" key="9">
    <source>
        <dbReference type="PIRSR" id="PIRSR000097-1"/>
    </source>
</evidence>
<dbReference type="PIRSF" id="PIRSF000097">
    <property type="entry name" value="AKR"/>
    <property type="match status" value="1"/>
</dbReference>
<evidence type="ECO:0000256" key="4">
    <source>
        <dbReference type="ARBA" id="ARBA00024074"/>
    </source>
</evidence>
<dbReference type="InterPro" id="IPR020471">
    <property type="entry name" value="AKR"/>
</dbReference>
<gene>
    <name evidence="14" type="primary">LOC116947138</name>
</gene>
<dbReference type="FunFam" id="3.20.20.100:FF:000006">
    <property type="entry name" value="Aldo-keto reductase family 1 member A1"/>
    <property type="match status" value="1"/>
</dbReference>
<keyword evidence="2" id="KW-0521">NADP</keyword>
<feature type="binding site" evidence="10">
    <location>
        <position position="109"/>
    </location>
    <ligand>
        <name>substrate</name>
    </ligand>
</feature>
<evidence type="ECO:0000256" key="8">
    <source>
        <dbReference type="ARBA" id="ARBA00048262"/>
    </source>
</evidence>
<dbReference type="PROSITE" id="PS00062">
    <property type="entry name" value="ALDOKETO_REDUCTASE_2"/>
    <property type="match status" value="1"/>
</dbReference>
<feature type="active site" description="Proton donor" evidence="9">
    <location>
        <position position="51"/>
    </location>
</feature>
<evidence type="ECO:0000313" key="13">
    <source>
        <dbReference type="Proteomes" id="UP001318040"/>
    </source>
</evidence>
<dbReference type="InterPro" id="IPR023210">
    <property type="entry name" value="NADP_OxRdtase_dom"/>
</dbReference>
<evidence type="ECO:0000256" key="10">
    <source>
        <dbReference type="PIRSR" id="PIRSR000097-2"/>
    </source>
</evidence>
<reference evidence="14" key="1">
    <citation type="submission" date="2025-08" db="UniProtKB">
        <authorList>
            <consortium name="RefSeq"/>
        </authorList>
    </citation>
    <scope>IDENTIFICATION</scope>
    <source>
        <tissue evidence="14">Sperm</tissue>
    </source>
</reference>
<evidence type="ECO:0000256" key="1">
    <source>
        <dbReference type="ARBA" id="ARBA00007905"/>
    </source>
</evidence>
<dbReference type="Proteomes" id="UP001318040">
    <property type="component" value="Chromosome 29"/>
</dbReference>
<evidence type="ECO:0000256" key="5">
    <source>
        <dbReference type="ARBA" id="ARBA00044808"/>
    </source>
</evidence>
<proteinExistence type="inferred from homology"/>
<keyword evidence="13" id="KW-1185">Reference proteome</keyword>
<keyword evidence="3" id="KW-0560">Oxidoreductase</keyword>
<dbReference type="PANTHER" id="PTHR11732">
    <property type="entry name" value="ALDO/KETO REDUCTASE"/>
    <property type="match status" value="1"/>
</dbReference>
<dbReference type="InterPro" id="IPR018170">
    <property type="entry name" value="Aldo/ket_reductase_CS"/>
</dbReference>
<dbReference type="AlphaFoldDB" id="A0AAJ7TKD7"/>
<evidence type="ECO:0000259" key="12">
    <source>
        <dbReference type="Pfam" id="PF00248"/>
    </source>
</evidence>
<organism evidence="13 14">
    <name type="scientific">Petromyzon marinus</name>
    <name type="common">Sea lamprey</name>
    <dbReference type="NCBI Taxonomy" id="7757"/>
    <lineage>
        <taxon>Eukaryota</taxon>
        <taxon>Metazoa</taxon>
        <taxon>Chordata</taxon>
        <taxon>Craniata</taxon>
        <taxon>Vertebrata</taxon>
        <taxon>Cyclostomata</taxon>
        <taxon>Hyperoartia</taxon>
        <taxon>Petromyzontiformes</taxon>
        <taxon>Petromyzontidae</taxon>
        <taxon>Petromyzon</taxon>
    </lineage>
</organism>
<evidence type="ECO:0000313" key="14">
    <source>
        <dbReference type="RefSeq" id="XP_032818461.1"/>
    </source>
</evidence>
<dbReference type="PRINTS" id="PR00069">
    <property type="entry name" value="ALDKETRDTASE"/>
</dbReference>
<evidence type="ECO:0000256" key="6">
    <source>
        <dbReference type="ARBA" id="ARBA00047706"/>
    </source>
</evidence>
<accession>A0AAJ7TKD7</accession>
<evidence type="ECO:0000256" key="3">
    <source>
        <dbReference type="ARBA" id="ARBA00023002"/>
    </source>
</evidence>
<comment type="catalytic activity">
    <reaction evidence="6">
        <text>S-nitroso-CoA + NADPH + H(+) = sulfinamide-CoA + NADP(+)</text>
        <dbReference type="Rhea" id="RHEA:78375"/>
        <dbReference type="ChEBI" id="CHEBI:15378"/>
        <dbReference type="ChEBI" id="CHEBI:57783"/>
        <dbReference type="ChEBI" id="CHEBI:58349"/>
        <dbReference type="ChEBI" id="CHEBI:145546"/>
        <dbReference type="ChEBI" id="CHEBI:145548"/>
    </reaction>
    <physiologicalReaction direction="left-to-right" evidence="6">
        <dbReference type="Rhea" id="RHEA:78376"/>
    </physiologicalReaction>
</comment>
<dbReference type="PROSITE" id="PS00063">
    <property type="entry name" value="ALDOKETO_REDUCTASE_3"/>
    <property type="match status" value="1"/>
</dbReference>
<feature type="domain" description="NADP-dependent oxidoreductase" evidence="12">
    <location>
        <begin position="18"/>
        <end position="291"/>
    </location>
</feature>
<dbReference type="Gene3D" id="3.20.20.100">
    <property type="entry name" value="NADP-dependent oxidoreductase domain"/>
    <property type="match status" value="1"/>
</dbReference>
<evidence type="ECO:0000256" key="11">
    <source>
        <dbReference type="PIRSR" id="PIRSR000097-3"/>
    </source>
</evidence>
<dbReference type="PROSITE" id="PS00798">
    <property type="entry name" value="ALDOKETO_REDUCTASE_1"/>
    <property type="match status" value="1"/>
</dbReference>
<evidence type="ECO:0000256" key="2">
    <source>
        <dbReference type="ARBA" id="ARBA00022857"/>
    </source>
</evidence>
<feature type="site" description="Lowers pKa of active site Tyr" evidence="11">
    <location>
        <position position="76"/>
    </location>
</feature>
<evidence type="ECO:0000256" key="7">
    <source>
        <dbReference type="ARBA" id="ARBA00048207"/>
    </source>
</evidence>
<dbReference type="EC" id="1.1.1.2" evidence="4"/>
<name>A0AAJ7TKD7_PETMA</name>
<protein>
    <recommendedName>
        <fullName evidence="4">alcohol dehydrogenase (NADP(+))</fullName>
        <ecNumber evidence="4">1.1.1.2</ecNumber>
    </recommendedName>
    <alternativeName>
        <fullName evidence="5">S-nitroso-CoA reductase</fullName>
    </alternativeName>
</protein>
<dbReference type="Pfam" id="PF00248">
    <property type="entry name" value="Aldo_ket_red"/>
    <property type="match status" value="1"/>
</dbReference>
<comment type="catalytic activity">
    <reaction evidence="8">
        <text>a primary alcohol + NADP(+) = an aldehyde + NADPH + H(+)</text>
        <dbReference type="Rhea" id="RHEA:15937"/>
        <dbReference type="ChEBI" id="CHEBI:15378"/>
        <dbReference type="ChEBI" id="CHEBI:15734"/>
        <dbReference type="ChEBI" id="CHEBI:17478"/>
        <dbReference type="ChEBI" id="CHEBI:57783"/>
        <dbReference type="ChEBI" id="CHEBI:58349"/>
        <dbReference type="EC" id="1.1.1.2"/>
    </reaction>
</comment>